<keyword evidence="2" id="KW-1185">Reference proteome</keyword>
<proteinExistence type="predicted"/>
<organism evidence="1 2">
    <name type="scientific">Diphasiastrum complanatum</name>
    <name type="common">Issler's clubmoss</name>
    <name type="synonym">Lycopodium complanatum</name>
    <dbReference type="NCBI Taxonomy" id="34168"/>
    <lineage>
        <taxon>Eukaryota</taxon>
        <taxon>Viridiplantae</taxon>
        <taxon>Streptophyta</taxon>
        <taxon>Embryophyta</taxon>
        <taxon>Tracheophyta</taxon>
        <taxon>Lycopodiopsida</taxon>
        <taxon>Lycopodiales</taxon>
        <taxon>Lycopodiaceae</taxon>
        <taxon>Lycopodioideae</taxon>
        <taxon>Diphasiastrum</taxon>
    </lineage>
</organism>
<dbReference type="Proteomes" id="UP001162992">
    <property type="component" value="Chromosome 19"/>
</dbReference>
<gene>
    <name evidence="1" type="ORF">O6H91_19G040200</name>
</gene>
<evidence type="ECO:0000313" key="1">
    <source>
        <dbReference type="EMBL" id="KAJ7521149.1"/>
    </source>
</evidence>
<protein>
    <submittedName>
        <fullName evidence="1">Uncharacterized protein</fullName>
    </submittedName>
</protein>
<name>A0ACC2AUE3_DIPCM</name>
<reference evidence="2" key="1">
    <citation type="journal article" date="2024" name="Proc. Natl. Acad. Sci. U.S.A.">
        <title>Extraordinary preservation of gene collinearity over three hundred million years revealed in homosporous lycophytes.</title>
        <authorList>
            <person name="Li C."/>
            <person name="Wickell D."/>
            <person name="Kuo L.Y."/>
            <person name="Chen X."/>
            <person name="Nie B."/>
            <person name="Liao X."/>
            <person name="Peng D."/>
            <person name="Ji J."/>
            <person name="Jenkins J."/>
            <person name="Williams M."/>
            <person name="Shu S."/>
            <person name="Plott C."/>
            <person name="Barry K."/>
            <person name="Rajasekar S."/>
            <person name="Grimwood J."/>
            <person name="Han X."/>
            <person name="Sun S."/>
            <person name="Hou Z."/>
            <person name="He W."/>
            <person name="Dai G."/>
            <person name="Sun C."/>
            <person name="Schmutz J."/>
            <person name="Leebens-Mack J.H."/>
            <person name="Li F.W."/>
            <person name="Wang L."/>
        </authorList>
    </citation>
    <scope>NUCLEOTIDE SEQUENCE [LARGE SCALE GENOMIC DNA]</scope>
    <source>
        <strain evidence="2">cv. PW_Plant_1</strain>
    </source>
</reference>
<comment type="caution">
    <text evidence="1">The sequence shown here is derived from an EMBL/GenBank/DDBJ whole genome shotgun (WGS) entry which is preliminary data.</text>
</comment>
<accession>A0ACC2AUE3</accession>
<sequence length="536" mass="58814">MATMLTLTSDSPLARRIVVAFLDFLAIVKLAPGIDGEGLEVAIQCLSEVFGISNWQKKYEAQSNLLVDLFTSASADQGASIINFAGENFTSSDANIVAERHAEYQSSPPTNNIDVHQDQTMKVNPLASWQFCLSRGYSQWTSQPFQTESTKDLLFEQFQEGLESTGYFASPKDSDDYNSRLFLAKQTFDKTFEKHMKGSILSAQEQAEALSEAYKLQGNWAMSTNLYREAIDLYTLAISLCNNNAILFANRAAAHTQTGNPEAAIGDCKTAISLNPHYGKAYSRLGLAYYAQGKYHDAIEKGYKKAMELDPSSSAVRENLQAAQQKLEEQQREGRQQRFGQHFFEFGQTSGLSADGGPFSVRGQIPQELADVLPQFVNIATQFGETAQDMQNENSAREEPLAEESTINFTINGQQVPEFAGIMQSVLGILEGRQGHQEAGPGNAQDESRTVQGDLHGSETSAPGRDYGRRSVGVPLQHDENLQSVSQILGDLQNPQELETWANQSSETSTGNTNVPVVESSTNQATTNHQAEQDAP</sequence>
<dbReference type="EMBL" id="CM055110">
    <property type="protein sequence ID" value="KAJ7521149.1"/>
    <property type="molecule type" value="Genomic_DNA"/>
</dbReference>
<evidence type="ECO:0000313" key="2">
    <source>
        <dbReference type="Proteomes" id="UP001162992"/>
    </source>
</evidence>